<dbReference type="Proteomes" id="UP001497444">
    <property type="component" value="Chromosome 10"/>
</dbReference>
<name>A0ABP0VRK2_9BRYO</name>
<keyword evidence="2" id="KW-1185">Reference proteome</keyword>
<sequence>MNLYAVAWVSPNIKVSTTIDPTGSVNTTWRPLCILTVQKWILQQRNANLRIDISSPGIFSNNHVASCSVPLSHFQEMDSEGADTVKVISILVCGPSGQTEWMLNLSLKLGDVYQPSAMPGPSSAVAHTVEPNNNNPIMAYSAGYPNQYNHAGGSLYPQYRPQYPPSGGSGGGVQELLGGSGGSGFGGGLGHGGFGGRLGDSGFAGSGYGGTPCGGSGFAATPCRGGGLGH</sequence>
<reference evidence="1" key="1">
    <citation type="submission" date="2024-02" db="EMBL/GenBank/DDBJ databases">
        <authorList>
            <consortium name="ELIXIR-Norway"/>
            <consortium name="Elixir Norway"/>
        </authorList>
    </citation>
    <scope>NUCLEOTIDE SEQUENCE</scope>
</reference>
<dbReference type="PANTHER" id="PTHR32246:SF173">
    <property type="entry name" value="C2 DOMAIN-CONTAINING PROTEIN"/>
    <property type="match status" value="1"/>
</dbReference>
<evidence type="ECO:0000313" key="2">
    <source>
        <dbReference type="Proteomes" id="UP001497444"/>
    </source>
</evidence>
<protein>
    <submittedName>
        <fullName evidence="1">Uncharacterized protein</fullName>
    </submittedName>
</protein>
<gene>
    <name evidence="1" type="ORF">CSSPJE1EN1_LOCUS2587</name>
</gene>
<accession>A0ABP0VRK2</accession>
<organism evidence="1 2">
    <name type="scientific">Sphagnum jensenii</name>
    <dbReference type="NCBI Taxonomy" id="128206"/>
    <lineage>
        <taxon>Eukaryota</taxon>
        <taxon>Viridiplantae</taxon>
        <taxon>Streptophyta</taxon>
        <taxon>Embryophyta</taxon>
        <taxon>Bryophyta</taxon>
        <taxon>Sphagnophytina</taxon>
        <taxon>Sphagnopsida</taxon>
        <taxon>Sphagnales</taxon>
        <taxon>Sphagnaceae</taxon>
        <taxon>Sphagnum</taxon>
    </lineage>
</organism>
<proteinExistence type="predicted"/>
<dbReference type="EMBL" id="OZ020105">
    <property type="protein sequence ID" value="CAK9257109.1"/>
    <property type="molecule type" value="Genomic_DNA"/>
</dbReference>
<dbReference type="PANTHER" id="PTHR32246">
    <property type="entry name" value="INGRESSION PROTEIN FIC1"/>
    <property type="match status" value="1"/>
</dbReference>
<evidence type="ECO:0000313" key="1">
    <source>
        <dbReference type="EMBL" id="CAK9257109.1"/>
    </source>
</evidence>